<protein>
    <submittedName>
        <fullName evidence="1">Uncharacterized protein</fullName>
    </submittedName>
</protein>
<keyword evidence="2" id="KW-1185">Reference proteome</keyword>
<evidence type="ECO:0000313" key="2">
    <source>
        <dbReference type="Proteomes" id="UP001341281"/>
    </source>
</evidence>
<dbReference type="EMBL" id="CP144745">
    <property type="protein sequence ID" value="WVZ49572.1"/>
    <property type="molecule type" value="Genomic_DNA"/>
</dbReference>
<dbReference type="AlphaFoldDB" id="A0AAQ3PFQ0"/>
<accession>A0AAQ3PFQ0</accession>
<proteinExistence type="predicted"/>
<name>A0AAQ3PFQ0_PASNO</name>
<reference evidence="1 2" key="1">
    <citation type="submission" date="2024-02" db="EMBL/GenBank/DDBJ databases">
        <title>High-quality chromosome-scale genome assembly of Pensacola bahiagrass (Paspalum notatum Flugge var. saurae).</title>
        <authorList>
            <person name="Vega J.M."/>
            <person name="Podio M."/>
            <person name="Orjuela J."/>
            <person name="Siena L.A."/>
            <person name="Pessino S.C."/>
            <person name="Combes M.C."/>
            <person name="Mariac C."/>
            <person name="Albertini E."/>
            <person name="Pupilli F."/>
            <person name="Ortiz J.P.A."/>
            <person name="Leblanc O."/>
        </authorList>
    </citation>
    <scope>NUCLEOTIDE SEQUENCE [LARGE SCALE GENOMIC DNA]</scope>
    <source>
        <strain evidence="1">R1</strain>
        <tissue evidence="1">Leaf</tissue>
    </source>
</reference>
<organism evidence="1 2">
    <name type="scientific">Paspalum notatum var. saurae</name>
    <dbReference type="NCBI Taxonomy" id="547442"/>
    <lineage>
        <taxon>Eukaryota</taxon>
        <taxon>Viridiplantae</taxon>
        <taxon>Streptophyta</taxon>
        <taxon>Embryophyta</taxon>
        <taxon>Tracheophyta</taxon>
        <taxon>Spermatophyta</taxon>
        <taxon>Magnoliopsida</taxon>
        <taxon>Liliopsida</taxon>
        <taxon>Poales</taxon>
        <taxon>Poaceae</taxon>
        <taxon>PACMAD clade</taxon>
        <taxon>Panicoideae</taxon>
        <taxon>Andropogonodae</taxon>
        <taxon>Paspaleae</taxon>
        <taxon>Paspalinae</taxon>
        <taxon>Paspalum</taxon>
    </lineage>
</organism>
<evidence type="ECO:0000313" key="1">
    <source>
        <dbReference type="EMBL" id="WVZ49572.1"/>
    </source>
</evidence>
<gene>
    <name evidence="1" type="ORF">U9M48_000914</name>
</gene>
<dbReference type="Proteomes" id="UP001341281">
    <property type="component" value="Chromosome 01"/>
</dbReference>
<sequence length="60" mass="6043">MPAPAWHPVAALGAARTTVANSSACCPLYAAGAGTKSRLLSTLRAAATGSFVSLDSTPYY</sequence>